<dbReference type="PANTHER" id="PTHR30055">
    <property type="entry name" value="HTH-TYPE TRANSCRIPTIONAL REGULATOR RUTR"/>
    <property type="match status" value="1"/>
</dbReference>
<dbReference type="PROSITE" id="PS50977">
    <property type="entry name" value="HTH_TETR_2"/>
    <property type="match status" value="1"/>
</dbReference>
<evidence type="ECO:0000313" key="7">
    <source>
        <dbReference type="EMBL" id="RHW27277.1"/>
    </source>
</evidence>
<dbReference type="GO" id="GO:0003700">
    <property type="term" value="F:DNA-binding transcription factor activity"/>
    <property type="evidence" value="ECO:0007669"/>
    <property type="project" value="TreeGrafter"/>
</dbReference>
<proteinExistence type="predicted"/>
<dbReference type="InterPro" id="IPR009057">
    <property type="entry name" value="Homeodomain-like_sf"/>
</dbReference>
<dbReference type="InterPro" id="IPR036271">
    <property type="entry name" value="Tet_transcr_reg_TetR-rel_C_sf"/>
</dbReference>
<keyword evidence="3 5" id="KW-0238">DNA-binding</keyword>
<feature type="DNA-binding region" description="H-T-H motif" evidence="5">
    <location>
        <begin position="29"/>
        <end position="48"/>
    </location>
</feature>
<protein>
    <submittedName>
        <fullName evidence="7">TetR family transcriptional regulator</fullName>
    </submittedName>
</protein>
<organism evidence="7 8">
    <name type="scientific">Nocardioides immobilis</name>
    <dbReference type="NCBI Taxonomy" id="2049295"/>
    <lineage>
        <taxon>Bacteria</taxon>
        <taxon>Bacillati</taxon>
        <taxon>Actinomycetota</taxon>
        <taxon>Actinomycetes</taxon>
        <taxon>Propionibacteriales</taxon>
        <taxon>Nocardioidaceae</taxon>
        <taxon>Nocardioides</taxon>
    </lineage>
</organism>
<comment type="caution">
    <text evidence="7">The sequence shown here is derived from an EMBL/GenBank/DDBJ whole genome shotgun (WGS) entry which is preliminary data.</text>
</comment>
<evidence type="ECO:0000256" key="3">
    <source>
        <dbReference type="ARBA" id="ARBA00023125"/>
    </source>
</evidence>
<evidence type="ECO:0000256" key="1">
    <source>
        <dbReference type="ARBA" id="ARBA00022491"/>
    </source>
</evidence>
<evidence type="ECO:0000256" key="4">
    <source>
        <dbReference type="ARBA" id="ARBA00023163"/>
    </source>
</evidence>
<dbReference type="Proteomes" id="UP000283644">
    <property type="component" value="Unassembled WGS sequence"/>
</dbReference>
<keyword evidence="1" id="KW-0678">Repressor</keyword>
<gene>
    <name evidence="7" type="ORF">D0Z08_08910</name>
</gene>
<reference evidence="7 8" key="1">
    <citation type="submission" date="2018-09" db="EMBL/GenBank/DDBJ databases">
        <title>Genome sequencing of Nocardioides immobilis CCTCC AB 2017083 for comparison to Nocardioides silvaticus.</title>
        <authorList>
            <person name="Li C."/>
            <person name="Wang G."/>
        </authorList>
    </citation>
    <scope>NUCLEOTIDE SEQUENCE [LARGE SCALE GENOMIC DNA]</scope>
    <source>
        <strain evidence="7 8">CCTCC AB 2017083</strain>
    </source>
</reference>
<keyword evidence="2" id="KW-0805">Transcription regulation</keyword>
<keyword evidence="8" id="KW-1185">Reference proteome</keyword>
<evidence type="ECO:0000256" key="2">
    <source>
        <dbReference type="ARBA" id="ARBA00023015"/>
    </source>
</evidence>
<dbReference type="PANTHER" id="PTHR30055:SF234">
    <property type="entry name" value="HTH-TYPE TRANSCRIPTIONAL REGULATOR BETI"/>
    <property type="match status" value="1"/>
</dbReference>
<dbReference type="OrthoDB" id="3777289at2"/>
<accession>A0A417Y3W2</accession>
<dbReference type="Gene3D" id="1.10.357.10">
    <property type="entry name" value="Tetracycline Repressor, domain 2"/>
    <property type="match status" value="1"/>
</dbReference>
<dbReference type="RefSeq" id="WP_118924796.1">
    <property type="nucleotide sequence ID" value="NZ_QXGH01000013.1"/>
</dbReference>
<feature type="domain" description="HTH tetR-type" evidence="6">
    <location>
        <begin position="6"/>
        <end position="66"/>
    </location>
</feature>
<dbReference type="Pfam" id="PF13977">
    <property type="entry name" value="TetR_C_6"/>
    <property type="match status" value="1"/>
</dbReference>
<dbReference type="SUPFAM" id="SSF48498">
    <property type="entry name" value="Tetracyclin repressor-like, C-terminal domain"/>
    <property type="match status" value="1"/>
</dbReference>
<dbReference type="InterPro" id="IPR001647">
    <property type="entry name" value="HTH_TetR"/>
</dbReference>
<evidence type="ECO:0000259" key="6">
    <source>
        <dbReference type="PROSITE" id="PS50977"/>
    </source>
</evidence>
<name>A0A417Y3W2_9ACTN</name>
<dbReference type="InterPro" id="IPR039538">
    <property type="entry name" value="BetI_C"/>
</dbReference>
<evidence type="ECO:0000313" key="8">
    <source>
        <dbReference type="Proteomes" id="UP000283644"/>
    </source>
</evidence>
<dbReference type="AlphaFoldDB" id="A0A417Y3W2"/>
<dbReference type="Pfam" id="PF00440">
    <property type="entry name" value="TetR_N"/>
    <property type="match status" value="1"/>
</dbReference>
<dbReference type="InterPro" id="IPR050109">
    <property type="entry name" value="HTH-type_TetR-like_transc_reg"/>
</dbReference>
<evidence type="ECO:0000256" key="5">
    <source>
        <dbReference type="PROSITE-ProRule" id="PRU00335"/>
    </source>
</evidence>
<keyword evidence="4" id="KW-0804">Transcription</keyword>
<dbReference type="EMBL" id="QXGH01000013">
    <property type="protein sequence ID" value="RHW27277.1"/>
    <property type="molecule type" value="Genomic_DNA"/>
</dbReference>
<sequence>MTTKRQSRRAEIARAAIRPLSAQGVNNVRLSDLGESLGMTGAHLLYYFESKNDLFMTALRIVEQDLRDHVLRAFDGMESARERWEWVLDTGAPAGLDDSGLLMWLEAWAGAVHEKDVLELISELETEWQGLLRDTLTYGVDRGELPDDIDLDLIVEGVSALLDGLTIRVVVGYRPVDHEVAMRIVRQFVGPLLPWRDGGAK</sequence>
<dbReference type="GO" id="GO:0000976">
    <property type="term" value="F:transcription cis-regulatory region binding"/>
    <property type="evidence" value="ECO:0007669"/>
    <property type="project" value="TreeGrafter"/>
</dbReference>
<dbReference type="SUPFAM" id="SSF46689">
    <property type="entry name" value="Homeodomain-like"/>
    <property type="match status" value="1"/>
</dbReference>